<dbReference type="GO" id="GO:0004553">
    <property type="term" value="F:hydrolase activity, hydrolyzing O-glycosyl compounds"/>
    <property type="evidence" value="ECO:0007669"/>
    <property type="project" value="InterPro"/>
</dbReference>
<keyword evidence="7" id="KW-1185">Reference proteome</keyword>
<dbReference type="GO" id="GO:0005975">
    <property type="term" value="P:carbohydrate metabolic process"/>
    <property type="evidence" value="ECO:0007669"/>
    <property type="project" value="InterPro"/>
</dbReference>
<evidence type="ECO:0000256" key="3">
    <source>
        <dbReference type="SAM" id="Phobius"/>
    </source>
</evidence>
<comment type="similarity">
    <text evidence="1">Belongs to the glycosyl hydrolase 16 family.</text>
</comment>
<feature type="chain" id="PRO_5011749748" evidence="4">
    <location>
        <begin position="29"/>
        <end position="1119"/>
    </location>
</feature>
<evidence type="ECO:0000259" key="5">
    <source>
        <dbReference type="PROSITE" id="PS51762"/>
    </source>
</evidence>
<keyword evidence="3" id="KW-0472">Membrane</keyword>
<dbReference type="InterPro" id="IPR000757">
    <property type="entry name" value="Beta-glucanase-like"/>
</dbReference>
<dbReference type="CDD" id="cd08023">
    <property type="entry name" value="GH16_laminarinase_like"/>
    <property type="match status" value="1"/>
</dbReference>
<dbReference type="Gene3D" id="2.60.120.200">
    <property type="match status" value="1"/>
</dbReference>
<dbReference type="PANTHER" id="PTHR10963:SF55">
    <property type="entry name" value="GLYCOSIDE HYDROLASE FAMILY 16 PROTEIN"/>
    <property type="match status" value="1"/>
</dbReference>
<feature type="transmembrane region" description="Helical" evidence="3">
    <location>
        <begin position="166"/>
        <end position="187"/>
    </location>
</feature>
<accession>A0A1I0M5V4</accession>
<keyword evidence="2" id="KW-0378">Hydrolase</keyword>
<dbReference type="Gene3D" id="2.60.120.260">
    <property type="entry name" value="Galactose-binding domain-like"/>
    <property type="match status" value="4"/>
</dbReference>
<feature type="domain" description="GH16" evidence="5">
    <location>
        <begin position="240"/>
        <end position="484"/>
    </location>
</feature>
<dbReference type="InterPro" id="IPR008979">
    <property type="entry name" value="Galactose-bd-like_sf"/>
</dbReference>
<protein>
    <submittedName>
        <fullName evidence="6">Beta-glucanase, GH16 family</fullName>
    </submittedName>
</protein>
<gene>
    <name evidence="6" type="ORF">SAMN05421659_101187</name>
</gene>
<organism evidence="6 7">
    <name type="scientific">[Clostridium] fimetarium</name>
    <dbReference type="NCBI Taxonomy" id="99656"/>
    <lineage>
        <taxon>Bacteria</taxon>
        <taxon>Bacillati</taxon>
        <taxon>Bacillota</taxon>
        <taxon>Clostridia</taxon>
        <taxon>Lachnospirales</taxon>
        <taxon>Lachnospiraceae</taxon>
    </lineage>
</organism>
<evidence type="ECO:0000256" key="1">
    <source>
        <dbReference type="ARBA" id="ARBA00006865"/>
    </source>
</evidence>
<evidence type="ECO:0000313" key="6">
    <source>
        <dbReference type="EMBL" id="SEV83324.1"/>
    </source>
</evidence>
<dbReference type="AlphaFoldDB" id="A0A1I0M5V4"/>
<evidence type="ECO:0000313" key="7">
    <source>
        <dbReference type="Proteomes" id="UP000199701"/>
    </source>
</evidence>
<evidence type="ECO:0000256" key="4">
    <source>
        <dbReference type="SAM" id="SignalP"/>
    </source>
</evidence>
<dbReference type="PROSITE" id="PS51762">
    <property type="entry name" value="GH16_2"/>
    <property type="match status" value="1"/>
</dbReference>
<dbReference type="InterPro" id="IPR050546">
    <property type="entry name" value="Glycosyl_Hydrlase_16"/>
</dbReference>
<dbReference type="Proteomes" id="UP000199701">
    <property type="component" value="Unassembled WGS sequence"/>
</dbReference>
<proteinExistence type="inferred from homology"/>
<feature type="signal peptide" evidence="4">
    <location>
        <begin position="1"/>
        <end position="28"/>
    </location>
</feature>
<feature type="transmembrane region" description="Helical" evidence="3">
    <location>
        <begin position="136"/>
        <end position="154"/>
    </location>
</feature>
<dbReference type="PANTHER" id="PTHR10963">
    <property type="entry name" value="GLYCOSYL HYDROLASE-RELATED"/>
    <property type="match status" value="1"/>
</dbReference>
<dbReference type="InterPro" id="IPR013320">
    <property type="entry name" value="ConA-like_dom_sf"/>
</dbReference>
<sequence length="1119" mass="122627">MLKRSKIVAGVAVVFLSMATMMMMPVFAAEDTNRAPELSVQTDKSEYSDSDNIAGIVKVNNLSTNPLTNIEIKVQVPEGYVTEDGKGSSGEWIYTIAQIAKGDTSETNVVFTPKKADQGAVQNANNNPGTGDFSHAQLWVCILLISAGFIVFVVKKKKGKKLITVLLVITMIGAMVPAICMSSAYAAETGTESKTNTATNTITATKDITVAGKNITLLVKMTFENQGQVADKLSYEGYNLKWQDEFNETTLNRDDWNVETHDAGWVNQEKQQYVDSAENIYLKDGKLVLQPIKTVDQNGVTSYTSGRITTQNKENFKYGIFETRVKVPKGQGYLPAFWLMAADENKYGQWPRCGEIDAMEVMGQDTSKAYATLHFGNPHNQSQGTSTLSNDTFSDTYHDFAVEWLPGKINWYMDGVLFHSADNWYSTTEGQGEITYPAPFDQQFYMILNLAVGGSWVGNPDETTDFNNQAYSIDYVKVYQKDSYDENVTKPESSVTQRDPAADGNYIINGDFATAENLTDDKDWKFITALGGDAQAVINNNKIDINNITNGGTADYSVQLVQPNIPLKKGGNYQVTFDAWADEARTMKVGVTGPDNGYVRYMADTKLDLTTQKSKYTFDFSMKQADDANGRMEFNMGNAGSTANIHITNVTLKKISQSDGSNEAKTVLADGNYVYNANFQEGANHLGFWNIKLENGKAYVTPLEDGRRLKIEAPEGTTASKPVVISQNGLALTAGINYALSFKAEGESGKSIQAAVAGKTFDATLDGKNNFYSYSFTMPATSGVNDIAFTISKPGVYYLDEIRIAEDTLIKNGSFNAGLAGYEAFVDTSAKATCVVDSITEKNVAAALTIDNTGDAAWKIQLKQNNVELVKDQWYKLTLDAKSSIDRKLMFAIQRDGSGDNNWDPYSGEQIVDLKSGYQKFTIEFQMTKATDLKSILSISMGAVDGKQITTQHQICIDNINLEKIATPGRNLLKNSNFVNGSIDNWESAITAPGQATAIFTDNKATYAITNVGSADWNVQLKQSGITLEQGHKYKVTFKAKSTEARTIKMAMLTTKYDWYGGADIALTKDVTKDVVAEFTVDKATDMNMTMVVSMGVIDGVATPASTITLSDFSLVEVQ</sequence>
<keyword evidence="3" id="KW-1133">Transmembrane helix</keyword>
<dbReference type="SUPFAM" id="SSF49785">
    <property type="entry name" value="Galactose-binding domain-like"/>
    <property type="match status" value="4"/>
</dbReference>
<keyword evidence="4" id="KW-0732">Signal</keyword>
<keyword evidence="3" id="KW-0812">Transmembrane</keyword>
<name>A0A1I0M5V4_9FIRM</name>
<dbReference type="Pfam" id="PF02018">
    <property type="entry name" value="CBM_4_9"/>
    <property type="match status" value="3"/>
</dbReference>
<reference evidence="6 7" key="1">
    <citation type="submission" date="2016-10" db="EMBL/GenBank/DDBJ databases">
        <authorList>
            <person name="de Groot N.N."/>
        </authorList>
    </citation>
    <scope>NUCLEOTIDE SEQUENCE [LARGE SCALE GENOMIC DNA]</scope>
    <source>
        <strain evidence="6 7">DSM 9179</strain>
    </source>
</reference>
<dbReference type="Pfam" id="PF00722">
    <property type="entry name" value="Glyco_hydro_16"/>
    <property type="match status" value="1"/>
</dbReference>
<dbReference type="RefSeq" id="WP_242940925.1">
    <property type="nucleotide sequence ID" value="NZ_FOJI01000001.1"/>
</dbReference>
<dbReference type="STRING" id="99656.SAMN05421659_101187"/>
<dbReference type="InterPro" id="IPR003305">
    <property type="entry name" value="CenC_carb-bd"/>
</dbReference>
<dbReference type="EMBL" id="FOJI01000001">
    <property type="protein sequence ID" value="SEV83324.1"/>
    <property type="molecule type" value="Genomic_DNA"/>
</dbReference>
<dbReference type="SUPFAM" id="SSF49899">
    <property type="entry name" value="Concanavalin A-like lectins/glucanases"/>
    <property type="match status" value="1"/>
</dbReference>
<evidence type="ECO:0000256" key="2">
    <source>
        <dbReference type="ARBA" id="ARBA00022801"/>
    </source>
</evidence>